<evidence type="ECO:0000256" key="9">
    <source>
        <dbReference type="ARBA" id="ARBA00023237"/>
    </source>
</evidence>
<dbReference type="SUPFAM" id="SSF56935">
    <property type="entry name" value="Porins"/>
    <property type="match status" value="1"/>
</dbReference>
<evidence type="ECO:0000256" key="7">
    <source>
        <dbReference type="ARBA" id="ARBA00023077"/>
    </source>
</evidence>
<dbReference type="InterPro" id="IPR039426">
    <property type="entry name" value="TonB-dep_rcpt-like"/>
</dbReference>
<protein>
    <submittedName>
        <fullName evidence="15">TonB-dependent receptor</fullName>
    </submittedName>
</protein>
<evidence type="ECO:0000256" key="2">
    <source>
        <dbReference type="ARBA" id="ARBA00022448"/>
    </source>
</evidence>
<dbReference type="GO" id="GO:0015344">
    <property type="term" value="F:siderophore uptake transmembrane transporter activity"/>
    <property type="evidence" value="ECO:0007669"/>
    <property type="project" value="TreeGrafter"/>
</dbReference>
<proteinExistence type="inferred from homology"/>
<feature type="domain" description="TonB-dependent receptor-like beta-barrel" evidence="13">
    <location>
        <begin position="338"/>
        <end position="756"/>
    </location>
</feature>
<evidence type="ECO:0000256" key="10">
    <source>
        <dbReference type="PROSITE-ProRule" id="PRU01360"/>
    </source>
</evidence>
<comment type="similarity">
    <text evidence="10 11">Belongs to the TonB-dependent receptor family.</text>
</comment>
<keyword evidence="5 12" id="KW-0732">Signal</keyword>
<dbReference type="PROSITE" id="PS52016">
    <property type="entry name" value="TONB_DEPENDENT_REC_3"/>
    <property type="match status" value="1"/>
</dbReference>
<dbReference type="Pfam" id="PF07715">
    <property type="entry name" value="Plug"/>
    <property type="match status" value="1"/>
</dbReference>
<evidence type="ECO:0000256" key="11">
    <source>
        <dbReference type="RuleBase" id="RU003357"/>
    </source>
</evidence>
<dbReference type="GO" id="GO:0044718">
    <property type="term" value="P:siderophore transmembrane transport"/>
    <property type="evidence" value="ECO:0007669"/>
    <property type="project" value="TreeGrafter"/>
</dbReference>
<name>A0A5C8LXG7_9GAMM</name>
<evidence type="ECO:0000259" key="13">
    <source>
        <dbReference type="Pfam" id="PF00593"/>
    </source>
</evidence>
<gene>
    <name evidence="15" type="ORF">FU839_12100</name>
</gene>
<sequence>MFKSRPAKLVLATQLALGLIATVQAEDAAAVNDESIERIVVTASGFEQKLVDAPASISVITAEELRTRPYTTLLDAVRDLEGVDIGETRDKTGQGTISMRGMGSDYTLILVDGKRQNNHGDIYPNNFGGNQFGHMPPLDTIERIEVIRGPASTLYGADALGGVINIITKKVTNEWAGSVSHSRTAQTDDSFGEEITTDFNVMGPLIPGVLGMSIRGSEYNRMASTPEYADVVYPNGEVRSRSLGFGAGGKTVDNDSTVLGARLSWTPAENQAVWFDIDTSTQEYDNSPVINDDGSREYPVGTVDNIDSIWAAGNFCKGFVPTSGGNQQQKCTAGGGTWARRANPQVGYSPTQEFSRDTWSLSHEGKWDLGNSFVSLSYVDTQNHGRTLPFTLAERAQLLTMIDATGAYAGLSVDERKAIAKETFLPRAQRKMASNQYTLDAKMDMPFELAGQHKAVFGTQVIRGELEDGVFGMESGTPGGVQEHNMWSVFAEDTWDATQAFAITAGLRRDDHEIFGSEMSPRLYGVYTLTEQWTIKGGVSTGFKTPKTTQLYDGVVGFGGQGTSPMFGNPELEPETSTSTEIAAYWEHPDNHNFNVTIFNNEFDDKIASQPCGAATALVCSSTGEYADLGYATSTKTVNIDSVTIKGAEVAGRWQIIDSVAFRANYTYTDSEQKSGANKGQPLTNTAKHMANLTIDWNATDELKVFLTSEIRTKRFRAWDTVKNAPLNYKAYDVYHLGASYAASDSVTFTARINNLFDQDFTTYDLAFVECDSGTSCILDANGANGYQASYVDHFNNKDKARNLWMSVNVSF</sequence>
<keyword evidence="9 10" id="KW-0998">Cell outer membrane</keyword>
<dbReference type="RefSeq" id="WP_147904563.1">
    <property type="nucleotide sequence ID" value="NZ_BAAAGC010000009.1"/>
</dbReference>
<feature type="domain" description="TonB-dependent receptor plug" evidence="14">
    <location>
        <begin position="50"/>
        <end position="163"/>
    </location>
</feature>
<dbReference type="Pfam" id="PF00593">
    <property type="entry name" value="TonB_dep_Rec_b-barrel"/>
    <property type="match status" value="1"/>
</dbReference>
<dbReference type="InterPro" id="IPR000531">
    <property type="entry name" value="Beta-barrel_TonB"/>
</dbReference>
<dbReference type="GO" id="GO:0009279">
    <property type="term" value="C:cell outer membrane"/>
    <property type="evidence" value="ECO:0007669"/>
    <property type="project" value="UniProtKB-SubCell"/>
</dbReference>
<evidence type="ECO:0000256" key="5">
    <source>
        <dbReference type="ARBA" id="ARBA00022729"/>
    </source>
</evidence>
<dbReference type="Proteomes" id="UP000321814">
    <property type="component" value="Unassembled WGS sequence"/>
</dbReference>
<evidence type="ECO:0000256" key="8">
    <source>
        <dbReference type="ARBA" id="ARBA00023136"/>
    </source>
</evidence>
<evidence type="ECO:0000256" key="12">
    <source>
        <dbReference type="SAM" id="SignalP"/>
    </source>
</evidence>
<feature type="chain" id="PRO_5023134694" evidence="12">
    <location>
        <begin position="26"/>
        <end position="812"/>
    </location>
</feature>
<evidence type="ECO:0000259" key="14">
    <source>
        <dbReference type="Pfam" id="PF07715"/>
    </source>
</evidence>
<dbReference type="InterPro" id="IPR037066">
    <property type="entry name" value="Plug_dom_sf"/>
</dbReference>
<evidence type="ECO:0000256" key="3">
    <source>
        <dbReference type="ARBA" id="ARBA00022452"/>
    </source>
</evidence>
<dbReference type="InterPro" id="IPR012910">
    <property type="entry name" value="Plug_dom"/>
</dbReference>
<dbReference type="PANTHER" id="PTHR30069">
    <property type="entry name" value="TONB-DEPENDENT OUTER MEMBRANE RECEPTOR"/>
    <property type="match status" value="1"/>
</dbReference>
<keyword evidence="4 10" id="KW-0812">Transmembrane</keyword>
<comment type="subcellular location">
    <subcellularLocation>
        <location evidence="1 10">Cell outer membrane</location>
        <topology evidence="1 10">Multi-pass membrane protein</topology>
    </subcellularLocation>
</comment>
<keyword evidence="7 11" id="KW-0798">TonB box</keyword>
<keyword evidence="15" id="KW-0675">Receptor</keyword>
<accession>A0A5C8LXG7</accession>
<dbReference type="Gene3D" id="2.40.170.20">
    <property type="entry name" value="TonB-dependent receptor, beta-barrel domain"/>
    <property type="match status" value="1"/>
</dbReference>
<dbReference type="AlphaFoldDB" id="A0A5C8LXG7"/>
<dbReference type="PANTHER" id="PTHR30069:SF53">
    <property type="entry name" value="COLICIN I RECEPTOR-RELATED"/>
    <property type="match status" value="1"/>
</dbReference>
<evidence type="ECO:0000313" key="16">
    <source>
        <dbReference type="Proteomes" id="UP000321814"/>
    </source>
</evidence>
<organism evidence="15 16">
    <name type="scientific">Rheinheimera tangshanensis</name>
    <dbReference type="NCBI Taxonomy" id="400153"/>
    <lineage>
        <taxon>Bacteria</taxon>
        <taxon>Pseudomonadati</taxon>
        <taxon>Pseudomonadota</taxon>
        <taxon>Gammaproteobacteria</taxon>
        <taxon>Chromatiales</taxon>
        <taxon>Chromatiaceae</taxon>
        <taxon>Rheinheimera</taxon>
    </lineage>
</organism>
<keyword evidence="2 10" id="KW-0813">Transport</keyword>
<keyword evidence="16" id="KW-1185">Reference proteome</keyword>
<feature type="signal peptide" evidence="12">
    <location>
        <begin position="1"/>
        <end position="25"/>
    </location>
</feature>
<evidence type="ECO:0000256" key="4">
    <source>
        <dbReference type="ARBA" id="ARBA00022692"/>
    </source>
</evidence>
<dbReference type="EMBL" id="VRLR01000007">
    <property type="protein sequence ID" value="TXK80268.1"/>
    <property type="molecule type" value="Genomic_DNA"/>
</dbReference>
<evidence type="ECO:0000256" key="1">
    <source>
        <dbReference type="ARBA" id="ARBA00004571"/>
    </source>
</evidence>
<comment type="caution">
    <text evidence="15">The sequence shown here is derived from an EMBL/GenBank/DDBJ whole genome shotgun (WGS) entry which is preliminary data.</text>
</comment>
<evidence type="ECO:0000313" key="15">
    <source>
        <dbReference type="EMBL" id="TXK80268.1"/>
    </source>
</evidence>
<dbReference type="InterPro" id="IPR036942">
    <property type="entry name" value="Beta-barrel_TonB_sf"/>
</dbReference>
<dbReference type="Gene3D" id="2.170.130.10">
    <property type="entry name" value="TonB-dependent receptor, plug domain"/>
    <property type="match status" value="1"/>
</dbReference>
<evidence type="ECO:0000256" key="6">
    <source>
        <dbReference type="ARBA" id="ARBA00023065"/>
    </source>
</evidence>
<dbReference type="OrthoDB" id="9815954at2"/>
<keyword evidence="6" id="KW-0406">Ion transport</keyword>
<keyword evidence="3 10" id="KW-1134">Transmembrane beta strand</keyword>
<keyword evidence="8 10" id="KW-0472">Membrane</keyword>
<reference evidence="15 16" key="1">
    <citation type="submission" date="2019-08" db="EMBL/GenBank/DDBJ databases">
        <title>Draft genome analysis of Rheinheimera tangshanensis isolated from the roots of fresh rice plants (Oryza sativa).</title>
        <authorList>
            <person name="Yu Q."/>
            <person name="Qi Y."/>
            <person name="Zhang H."/>
            <person name="Pu J."/>
        </authorList>
    </citation>
    <scope>NUCLEOTIDE SEQUENCE [LARGE SCALE GENOMIC DNA]</scope>
    <source>
        <strain evidence="15 16">JA3-B52</strain>
    </source>
</reference>
<dbReference type="CDD" id="cd01347">
    <property type="entry name" value="ligand_gated_channel"/>
    <property type="match status" value="1"/>
</dbReference>